<name>A0A662DB96_UNCAE</name>
<evidence type="ECO:0000256" key="1">
    <source>
        <dbReference type="ARBA" id="ARBA00023004"/>
    </source>
</evidence>
<dbReference type="InterPro" id="IPR038157">
    <property type="entry name" value="FeoA_core_dom"/>
</dbReference>
<keyword evidence="1" id="KW-0408">Iron</keyword>
<evidence type="ECO:0000313" key="3">
    <source>
        <dbReference type="EMBL" id="RLE11611.1"/>
    </source>
</evidence>
<gene>
    <name evidence="3" type="ORF">DRJ04_07720</name>
</gene>
<feature type="domain" description="Ferrous iron transporter FeoA-like" evidence="2">
    <location>
        <begin position="1"/>
        <end position="74"/>
    </location>
</feature>
<dbReference type="EMBL" id="QMQA01000235">
    <property type="protein sequence ID" value="RLE11611.1"/>
    <property type="molecule type" value="Genomic_DNA"/>
</dbReference>
<dbReference type="Proteomes" id="UP000280417">
    <property type="component" value="Unassembled WGS sequence"/>
</dbReference>
<dbReference type="InterPro" id="IPR008988">
    <property type="entry name" value="Transcriptional_repressor_C"/>
</dbReference>
<sequence>MRLSDVQEGSIVKVVAVYGGKGILMKLSSMGIRPGDKLKIVSKLYGGPLIVEHTIHGCSIAIGRGMASKIEVVKQ</sequence>
<evidence type="ECO:0000313" key="4">
    <source>
        <dbReference type="Proteomes" id="UP000280417"/>
    </source>
</evidence>
<protein>
    <submittedName>
        <fullName evidence="3">Ferrous iron transport protein A</fullName>
    </submittedName>
</protein>
<organism evidence="3 4">
    <name type="scientific">Aerophobetes bacterium</name>
    <dbReference type="NCBI Taxonomy" id="2030807"/>
    <lineage>
        <taxon>Bacteria</taxon>
        <taxon>Candidatus Aerophobota</taxon>
    </lineage>
</organism>
<dbReference type="InterPro" id="IPR007167">
    <property type="entry name" value="Fe-transptr_FeoA-like"/>
</dbReference>
<evidence type="ECO:0000259" key="2">
    <source>
        <dbReference type="SMART" id="SM00899"/>
    </source>
</evidence>
<dbReference type="PANTHER" id="PTHR43151:SF1">
    <property type="entry name" value="SSR2333 PROTEIN"/>
    <property type="match status" value="1"/>
</dbReference>
<dbReference type="PANTHER" id="PTHR43151">
    <property type="entry name" value="FEOA FAMILY PROTEIN"/>
    <property type="match status" value="1"/>
</dbReference>
<dbReference type="Gene3D" id="2.30.30.90">
    <property type="match status" value="1"/>
</dbReference>
<dbReference type="InterPro" id="IPR053184">
    <property type="entry name" value="FeoA-like"/>
</dbReference>
<reference evidence="3 4" key="1">
    <citation type="submission" date="2018-06" db="EMBL/GenBank/DDBJ databases">
        <title>Extensive metabolic versatility and redundancy in microbially diverse, dynamic hydrothermal sediments.</title>
        <authorList>
            <person name="Dombrowski N."/>
            <person name="Teske A."/>
            <person name="Baker B.J."/>
        </authorList>
    </citation>
    <scope>NUCLEOTIDE SEQUENCE [LARGE SCALE GENOMIC DNA]</scope>
    <source>
        <strain evidence="3">B3_G15</strain>
    </source>
</reference>
<proteinExistence type="predicted"/>
<dbReference type="Pfam" id="PF04023">
    <property type="entry name" value="FeoA"/>
    <property type="match status" value="1"/>
</dbReference>
<dbReference type="SUPFAM" id="SSF50037">
    <property type="entry name" value="C-terminal domain of transcriptional repressors"/>
    <property type="match status" value="1"/>
</dbReference>
<dbReference type="SMART" id="SM00899">
    <property type="entry name" value="FeoA"/>
    <property type="match status" value="1"/>
</dbReference>
<accession>A0A662DB96</accession>
<dbReference type="GO" id="GO:0046914">
    <property type="term" value="F:transition metal ion binding"/>
    <property type="evidence" value="ECO:0007669"/>
    <property type="project" value="InterPro"/>
</dbReference>
<dbReference type="AlphaFoldDB" id="A0A662DB96"/>
<comment type="caution">
    <text evidence="3">The sequence shown here is derived from an EMBL/GenBank/DDBJ whole genome shotgun (WGS) entry which is preliminary data.</text>
</comment>